<feature type="region of interest" description="Disordered" evidence="1">
    <location>
        <begin position="95"/>
        <end position="117"/>
    </location>
</feature>
<name>A0A0R3U9E6_MESCO</name>
<evidence type="ECO:0000313" key="2">
    <source>
        <dbReference type="EMBL" id="VDD77542.1"/>
    </source>
</evidence>
<dbReference type="WBParaSite" id="MCOS_0000354401-mRNA-1">
    <property type="protein sequence ID" value="MCOS_0000354401-mRNA-1"/>
    <property type="gene ID" value="MCOS_0000354401"/>
</dbReference>
<dbReference type="EMBL" id="UXSR01000842">
    <property type="protein sequence ID" value="VDD77542.1"/>
    <property type="molecule type" value="Genomic_DNA"/>
</dbReference>
<evidence type="ECO:0000256" key="1">
    <source>
        <dbReference type="SAM" id="MobiDB-lite"/>
    </source>
</evidence>
<dbReference type="AlphaFoldDB" id="A0A0R3U9E6"/>
<dbReference type="Proteomes" id="UP000267029">
    <property type="component" value="Unassembled WGS sequence"/>
</dbReference>
<protein>
    <submittedName>
        <fullName evidence="2 4">Uncharacterized protein</fullName>
    </submittedName>
</protein>
<reference evidence="2 3" key="2">
    <citation type="submission" date="2018-10" db="EMBL/GenBank/DDBJ databases">
        <authorList>
            <consortium name="Pathogen Informatics"/>
        </authorList>
    </citation>
    <scope>NUCLEOTIDE SEQUENCE [LARGE SCALE GENOMIC DNA]</scope>
</reference>
<accession>A0A0R3U9E6</accession>
<keyword evidence="3" id="KW-1185">Reference proteome</keyword>
<gene>
    <name evidence="2" type="ORF">MCOS_LOCUS3545</name>
</gene>
<sequence>MLGNSLSDSTCLRMSASQHKLPKYSSPTFHVEISTARSNRRIGLLAPLCEIQDFAIYTDRVESRVGSALYGWNRRPLLPQRSVLIPPSLYYERQRVGGSSQRQDVHDGATKKTCLAL</sequence>
<evidence type="ECO:0000313" key="4">
    <source>
        <dbReference type="WBParaSite" id="MCOS_0000354401-mRNA-1"/>
    </source>
</evidence>
<proteinExistence type="predicted"/>
<organism evidence="4">
    <name type="scientific">Mesocestoides corti</name>
    <name type="common">Flatworm</name>
    <dbReference type="NCBI Taxonomy" id="53468"/>
    <lineage>
        <taxon>Eukaryota</taxon>
        <taxon>Metazoa</taxon>
        <taxon>Spiralia</taxon>
        <taxon>Lophotrochozoa</taxon>
        <taxon>Platyhelminthes</taxon>
        <taxon>Cestoda</taxon>
        <taxon>Eucestoda</taxon>
        <taxon>Cyclophyllidea</taxon>
        <taxon>Mesocestoididae</taxon>
        <taxon>Mesocestoides</taxon>
    </lineage>
</organism>
<reference evidence="4" key="1">
    <citation type="submission" date="2017-02" db="UniProtKB">
        <authorList>
            <consortium name="WormBaseParasite"/>
        </authorList>
    </citation>
    <scope>IDENTIFICATION</scope>
</reference>
<evidence type="ECO:0000313" key="3">
    <source>
        <dbReference type="Proteomes" id="UP000267029"/>
    </source>
</evidence>